<dbReference type="AlphaFoldDB" id="A0A2X0MCR9"/>
<keyword evidence="6" id="KW-0539">Nucleus</keyword>
<evidence type="ECO:0000256" key="9">
    <source>
        <dbReference type="SAM" id="MobiDB-lite"/>
    </source>
</evidence>
<sequence length="841" mass="93685">MSDRYGSDSLTTPLVSSRTLLSAAAATAASTSKAGRIPLPSSSRSSLTSGEGGGTGFARDRVIRGADDLSRLCGWCVHLGDRTSGASAIPMSVARRAPQARLGDILATPSMGSRLARPSSALGSAERYGDAPPSTARRLASLKRSSSSAGLSQDPDQIASLKRQLHRSQSELEELRLLHARFEMDTTTAQRKLEVQLEEQAAKLDKATREKAVLLDLKRELEEKTFQSKNDQDRGRRDAEGLERLARKELVEVQNQLSEVEADLRERTFAERQARSKVQAALDHERALTAEVERLQRALEEKEVRLGEERRARIKAEQDVETIKATRSGTEESLASAAVIREELHRQVAHMQAVEKENQRLARRLEVFEKQHVNVEVVKEANRTLERRVKAVDELVKKVAEQEVELEGLKREKLDWSAFLTPSDTSEFSSPRKITRTLAATRIENAACRQKVEQHAYGLQSRDSIIGELEKRVADSEQQVEEGKNAVMRAEAAFKQEQGRSRLLQREIDLLKRHLDSYNTEEAIQQAGNFDAQKTARVQELEQLLEGVKAQLADTTEQLNHWQEVAQSKAADVKVEGSTTTVTSSALSSNTPLMEQLRVNEALREEMGELKNSHELLEKELEALEMQLDSFERDHGIKGAFNPETTRVLEYSDSPDRMEHAIRTSTLELLRNENNALVQRISELSSGGQKYGGDAQTLVPVESLKSAEATIASLKLKVQQKETMLKRISSAMAEKTESLRLAVQDLLGFQLAFLESGRIRITSLYAPSKDRSLAFDPWPGGPMPYKPVSATDEKIMKNEEVRRSIAFWLDNRRSLPGFLASLTMTLYEESTRGASGGVVYG</sequence>
<gene>
    <name evidence="10" type="ORF">BZ3500_MVSOF-1268-A1-R1_CHR9G10486</name>
</gene>
<evidence type="ECO:0000256" key="1">
    <source>
        <dbReference type="ARBA" id="ARBA00004123"/>
    </source>
</evidence>
<evidence type="ECO:0000256" key="3">
    <source>
        <dbReference type="ARBA" id="ARBA00022019"/>
    </source>
</evidence>
<protein>
    <recommendedName>
        <fullName evidence="3">Spindle assembly checkpoint component MAD1</fullName>
    </recommendedName>
</protein>
<feature type="coiled-coil region" evidence="8">
    <location>
        <begin position="351"/>
        <end position="412"/>
    </location>
</feature>
<evidence type="ECO:0000313" key="10">
    <source>
        <dbReference type="EMBL" id="SDA00174.1"/>
    </source>
</evidence>
<dbReference type="Gene3D" id="6.10.250.90">
    <property type="match status" value="1"/>
</dbReference>
<keyword evidence="4" id="KW-0132">Cell division</keyword>
<feature type="coiled-coil region" evidence="8">
    <location>
        <begin position="466"/>
        <end position="565"/>
    </location>
</feature>
<accession>A0A2X0MCR9</accession>
<feature type="coiled-coil region" evidence="8">
    <location>
        <begin position="158"/>
        <end position="319"/>
    </location>
</feature>
<dbReference type="GO" id="GO:0007094">
    <property type="term" value="P:mitotic spindle assembly checkpoint signaling"/>
    <property type="evidence" value="ECO:0007669"/>
    <property type="project" value="InterPro"/>
</dbReference>
<dbReference type="OrthoDB" id="331602at2759"/>
<dbReference type="EMBL" id="FMWP01000107">
    <property type="protein sequence ID" value="SDA00174.1"/>
    <property type="molecule type" value="Genomic_DNA"/>
</dbReference>
<dbReference type="STRING" id="289078.A0A2X0MCR9"/>
<feature type="region of interest" description="Disordered" evidence="9">
    <location>
        <begin position="28"/>
        <end position="58"/>
    </location>
</feature>
<dbReference type="SUPFAM" id="SSF75704">
    <property type="entry name" value="Mitotic arrest deficient-like 1, Mad1"/>
    <property type="match status" value="1"/>
</dbReference>
<dbReference type="GO" id="GO:0051301">
    <property type="term" value="P:cell division"/>
    <property type="evidence" value="ECO:0007669"/>
    <property type="project" value="UniProtKB-KW"/>
</dbReference>
<feature type="region of interest" description="Disordered" evidence="9">
    <location>
        <begin position="109"/>
        <end position="134"/>
    </location>
</feature>
<dbReference type="Proteomes" id="UP000249723">
    <property type="component" value="Unassembled WGS sequence"/>
</dbReference>
<name>A0A2X0MCR9_9BASI</name>
<evidence type="ECO:0000256" key="5">
    <source>
        <dbReference type="ARBA" id="ARBA00022776"/>
    </source>
</evidence>
<evidence type="ECO:0000256" key="6">
    <source>
        <dbReference type="ARBA" id="ARBA00023242"/>
    </source>
</evidence>
<dbReference type="GO" id="GO:0072686">
    <property type="term" value="C:mitotic spindle"/>
    <property type="evidence" value="ECO:0007669"/>
    <property type="project" value="TreeGrafter"/>
</dbReference>
<keyword evidence="5" id="KW-0498">Mitosis</keyword>
<dbReference type="Pfam" id="PF05557">
    <property type="entry name" value="MAD"/>
    <property type="match status" value="1"/>
</dbReference>
<keyword evidence="8" id="KW-0175">Coiled coil</keyword>
<dbReference type="GO" id="GO:0051315">
    <property type="term" value="P:attachment of mitotic spindle microtubules to kinetochore"/>
    <property type="evidence" value="ECO:0007669"/>
    <property type="project" value="TreeGrafter"/>
</dbReference>
<dbReference type="PANTHER" id="PTHR23168">
    <property type="entry name" value="MITOTIC SPINDLE ASSEMBLY CHECKPOINT PROTEIN MAD1 MITOTIC ARREST DEFICIENT-LIKE PROTEIN 1"/>
    <property type="match status" value="1"/>
</dbReference>
<feature type="coiled-coil region" evidence="8">
    <location>
        <begin position="593"/>
        <end position="634"/>
    </location>
</feature>
<comment type="subcellular location">
    <subcellularLocation>
        <location evidence="1">Nucleus</location>
    </subcellularLocation>
</comment>
<evidence type="ECO:0000256" key="2">
    <source>
        <dbReference type="ARBA" id="ARBA00008029"/>
    </source>
</evidence>
<evidence type="ECO:0000256" key="8">
    <source>
        <dbReference type="SAM" id="Coils"/>
    </source>
</evidence>
<proteinExistence type="inferred from homology"/>
<comment type="similarity">
    <text evidence="2">Belongs to the MAD1 family.</text>
</comment>
<keyword evidence="11" id="KW-1185">Reference proteome</keyword>
<keyword evidence="7" id="KW-0131">Cell cycle</keyword>
<dbReference type="InterPro" id="IPR008672">
    <property type="entry name" value="Mad1"/>
</dbReference>
<feature type="compositionally biased region" description="Low complexity" evidence="9">
    <location>
        <begin position="28"/>
        <end position="49"/>
    </location>
</feature>
<evidence type="ECO:0000256" key="4">
    <source>
        <dbReference type="ARBA" id="ARBA00022618"/>
    </source>
</evidence>
<evidence type="ECO:0000256" key="7">
    <source>
        <dbReference type="ARBA" id="ARBA00023306"/>
    </source>
</evidence>
<organism evidence="10 11">
    <name type="scientific">Microbotryum saponariae</name>
    <dbReference type="NCBI Taxonomy" id="289078"/>
    <lineage>
        <taxon>Eukaryota</taxon>
        <taxon>Fungi</taxon>
        <taxon>Dikarya</taxon>
        <taxon>Basidiomycota</taxon>
        <taxon>Pucciniomycotina</taxon>
        <taxon>Microbotryomycetes</taxon>
        <taxon>Microbotryales</taxon>
        <taxon>Microbotryaceae</taxon>
        <taxon>Microbotryum</taxon>
    </lineage>
</organism>
<evidence type="ECO:0000313" key="11">
    <source>
        <dbReference type="Proteomes" id="UP000249723"/>
    </source>
</evidence>
<dbReference type="Gene3D" id="3.30.457.60">
    <property type="match status" value="1"/>
</dbReference>
<reference evidence="11" key="1">
    <citation type="submission" date="2016-10" db="EMBL/GenBank/DDBJ databases">
        <authorList>
            <person name="Jeantristanb JTB J.-T."/>
            <person name="Ricardo R."/>
        </authorList>
    </citation>
    <scope>NUCLEOTIDE SEQUENCE [LARGE SCALE GENOMIC DNA]</scope>
</reference>
<dbReference type="GO" id="GO:0005635">
    <property type="term" value="C:nuclear envelope"/>
    <property type="evidence" value="ECO:0007669"/>
    <property type="project" value="TreeGrafter"/>
</dbReference>
<dbReference type="PANTHER" id="PTHR23168:SF0">
    <property type="entry name" value="MITOTIC SPINDLE ASSEMBLY CHECKPOINT PROTEIN MAD1"/>
    <property type="match status" value="1"/>
</dbReference>
<feature type="coiled-coil region" evidence="8">
    <location>
        <begin position="667"/>
        <end position="724"/>
    </location>
</feature>
<dbReference type="GO" id="GO:0000776">
    <property type="term" value="C:kinetochore"/>
    <property type="evidence" value="ECO:0007669"/>
    <property type="project" value="TreeGrafter"/>
</dbReference>